<proteinExistence type="predicted"/>
<feature type="non-terminal residue" evidence="2">
    <location>
        <position position="1"/>
    </location>
</feature>
<dbReference type="VEuPathDB" id="CryptoDB:Cvel_35297"/>
<evidence type="ECO:0000256" key="1">
    <source>
        <dbReference type="SAM" id="MobiDB-lite"/>
    </source>
</evidence>
<sequence length="103" mass="11066">IRLCHSEGGTVNLCTFQCSRMLLPVSRLHEAGPRLFGAVQHNGGTSEGGAASRRTGRKGGEGRVAVQRFMLYVNIVGKVGRRDSLGSPPDDDEGKEDEGKENQ</sequence>
<accession>A0A0G4I310</accession>
<evidence type="ECO:0000313" key="2">
    <source>
        <dbReference type="EMBL" id="CEM51320.1"/>
    </source>
</evidence>
<gene>
    <name evidence="2" type="ORF">Cvel_35297</name>
</gene>
<dbReference type="AlphaFoldDB" id="A0A0G4I310"/>
<feature type="region of interest" description="Disordered" evidence="1">
    <location>
        <begin position="80"/>
        <end position="103"/>
    </location>
</feature>
<name>A0A0G4I310_9ALVE</name>
<reference evidence="2" key="1">
    <citation type="submission" date="2014-11" db="EMBL/GenBank/DDBJ databases">
        <authorList>
            <person name="Otto D Thomas"/>
            <person name="Naeem Raeece"/>
        </authorList>
    </citation>
    <scope>NUCLEOTIDE SEQUENCE</scope>
</reference>
<dbReference type="EMBL" id="CDMZ01004911">
    <property type="protein sequence ID" value="CEM51320.1"/>
    <property type="molecule type" value="Genomic_DNA"/>
</dbReference>
<protein>
    <submittedName>
        <fullName evidence="2">Uncharacterized protein</fullName>
    </submittedName>
</protein>
<feature type="region of interest" description="Disordered" evidence="1">
    <location>
        <begin position="37"/>
        <end position="62"/>
    </location>
</feature>
<organism evidence="2">
    <name type="scientific">Chromera velia CCMP2878</name>
    <dbReference type="NCBI Taxonomy" id="1169474"/>
    <lineage>
        <taxon>Eukaryota</taxon>
        <taxon>Sar</taxon>
        <taxon>Alveolata</taxon>
        <taxon>Colpodellida</taxon>
        <taxon>Chromeraceae</taxon>
        <taxon>Chromera</taxon>
    </lineage>
</organism>